<dbReference type="Pfam" id="PF13391">
    <property type="entry name" value="HNH_2"/>
    <property type="match status" value="1"/>
</dbReference>
<keyword evidence="3" id="KW-1185">Reference proteome</keyword>
<evidence type="ECO:0000313" key="2">
    <source>
        <dbReference type="EMBL" id="GAA3510720.1"/>
    </source>
</evidence>
<gene>
    <name evidence="2" type="ORF">GCM10022262_38550</name>
</gene>
<organism evidence="2 3">
    <name type="scientific">Georgenia daeguensis</name>
    <dbReference type="NCBI Taxonomy" id="908355"/>
    <lineage>
        <taxon>Bacteria</taxon>
        <taxon>Bacillati</taxon>
        <taxon>Actinomycetota</taxon>
        <taxon>Actinomycetes</taxon>
        <taxon>Micrococcales</taxon>
        <taxon>Bogoriellaceae</taxon>
        <taxon>Georgenia</taxon>
    </lineage>
</organism>
<name>A0ABP6UKS7_9MICO</name>
<dbReference type="EMBL" id="BAABBA010000030">
    <property type="protein sequence ID" value="GAA3510720.1"/>
    <property type="molecule type" value="Genomic_DNA"/>
</dbReference>
<comment type="caution">
    <text evidence="2">The sequence shown here is derived from an EMBL/GenBank/DDBJ whole genome shotgun (WGS) entry which is preliminary data.</text>
</comment>
<reference evidence="3" key="1">
    <citation type="journal article" date="2019" name="Int. J. Syst. Evol. Microbiol.">
        <title>The Global Catalogue of Microorganisms (GCM) 10K type strain sequencing project: providing services to taxonomists for standard genome sequencing and annotation.</title>
        <authorList>
            <consortium name="The Broad Institute Genomics Platform"/>
            <consortium name="The Broad Institute Genome Sequencing Center for Infectious Disease"/>
            <person name="Wu L."/>
            <person name="Ma J."/>
        </authorList>
    </citation>
    <scope>NUCLEOTIDE SEQUENCE [LARGE SCALE GENOMIC DNA]</scope>
    <source>
        <strain evidence="3">JCM 17459</strain>
    </source>
</reference>
<evidence type="ECO:0000313" key="3">
    <source>
        <dbReference type="Proteomes" id="UP001499841"/>
    </source>
</evidence>
<proteinExistence type="predicted"/>
<accession>A0ABP6UKS7</accession>
<dbReference type="InterPro" id="IPR003615">
    <property type="entry name" value="HNH_nuc"/>
</dbReference>
<feature type="domain" description="HNH nuclease" evidence="1">
    <location>
        <begin position="211"/>
        <end position="268"/>
    </location>
</feature>
<dbReference type="Proteomes" id="UP001499841">
    <property type="component" value="Unassembled WGS sequence"/>
</dbReference>
<sequence>MATLSDYLDPTVGALRRQYRELKTRLPAPPGKRQVPFVPAETLLCLAASFVVDHSRFGSTTATRAPEPIQSLARLFQRPPSSVLAKMANLDGSRSHGATWDKLAGATLRQDVSRFSVLYRTLLTAARTEGIGQDALPDFLNLENGGELDLLGQEELSISIVEAVLDEQLKTWRKQPNDLSREDTERILLQATRVGQHRFASEVLANCGHRCVFCGFAPPSFGASRMLLASHIKPWRDSSPRERLDKRNGLAACPTHDVAFDTGLLTVNGELRIHRSSRLVRGVADDPVARLYFAQPPLRRTLLLPEGAEQPLQQYLHWHQYRIYTA</sequence>
<protein>
    <recommendedName>
        <fullName evidence="1">HNH nuclease domain-containing protein</fullName>
    </recommendedName>
</protein>
<evidence type="ECO:0000259" key="1">
    <source>
        <dbReference type="Pfam" id="PF13391"/>
    </source>
</evidence>